<accession>A0A5J4QPW3</accession>
<sequence>MNKNIKRGIFILIGAVILALGVR</sequence>
<evidence type="ECO:0000313" key="2">
    <source>
        <dbReference type="EMBL" id="KAA6323325.1"/>
    </source>
</evidence>
<dbReference type="AlphaFoldDB" id="A0A5J4QPW3"/>
<keyword evidence="1" id="KW-0472">Membrane</keyword>
<gene>
    <name evidence="2" type="ORF">EZS27_027223</name>
</gene>
<organism evidence="2">
    <name type="scientific">termite gut metagenome</name>
    <dbReference type="NCBI Taxonomy" id="433724"/>
    <lineage>
        <taxon>unclassified sequences</taxon>
        <taxon>metagenomes</taxon>
        <taxon>organismal metagenomes</taxon>
    </lineage>
</organism>
<reference evidence="2" key="1">
    <citation type="submission" date="2019-03" db="EMBL/GenBank/DDBJ databases">
        <title>Single cell metagenomics reveals metabolic interactions within the superorganism composed of flagellate Streblomastix strix and complex community of Bacteroidetes bacteria on its surface.</title>
        <authorList>
            <person name="Treitli S.C."/>
            <person name="Kolisko M."/>
            <person name="Husnik F."/>
            <person name="Keeling P."/>
            <person name="Hampl V."/>
        </authorList>
    </citation>
    <scope>NUCLEOTIDE SEQUENCE</scope>
    <source>
        <strain evidence="2">STM</strain>
    </source>
</reference>
<dbReference type="EMBL" id="SNRY01002831">
    <property type="protein sequence ID" value="KAA6323325.1"/>
    <property type="molecule type" value="Genomic_DNA"/>
</dbReference>
<proteinExistence type="predicted"/>
<keyword evidence="1" id="KW-0812">Transmembrane</keyword>
<evidence type="ECO:0000256" key="1">
    <source>
        <dbReference type="SAM" id="Phobius"/>
    </source>
</evidence>
<protein>
    <submittedName>
        <fullName evidence="2">Solvent efflux pump periplasmic linker SrpA</fullName>
    </submittedName>
</protein>
<keyword evidence="1" id="KW-1133">Transmembrane helix</keyword>
<feature type="transmembrane region" description="Helical" evidence="1">
    <location>
        <begin position="7"/>
        <end position="22"/>
    </location>
</feature>
<comment type="caution">
    <text evidence="2">The sequence shown here is derived from an EMBL/GenBank/DDBJ whole genome shotgun (WGS) entry which is preliminary data.</text>
</comment>
<feature type="non-terminal residue" evidence="2">
    <location>
        <position position="23"/>
    </location>
</feature>
<name>A0A5J4QPW3_9ZZZZ</name>